<dbReference type="EMBL" id="MVIJ01000030">
    <property type="protein sequence ID" value="ORB72582.1"/>
    <property type="molecule type" value="Genomic_DNA"/>
</dbReference>
<dbReference type="OrthoDB" id="675245at2"/>
<evidence type="ECO:0000256" key="1">
    <source>
        <dbReference type="ARBA" id="ARBA00023002"/>
    </source>
</evidence>
<feature type="domain" description="Luciferase-like" evidence="2">
    <location>
        <begin position="43"/>
        <end position="321"/>
    </location>
</feature>
<dbReference type="InterPro" id="IPR011251">
    <property type="entry name" value="Luciferase-like_dom"/>
</dbReference>
<dbReference type="GO" id="GO:0016705">
    <property type="term" value="F:oxidoreductase activity, acting on paired donors, with incorporation or reduction of molecular oxygen"/>
    <property type="evidence" value="ECO:0007669"/>
    <property type="project" value="InterPro"/>
</dbReference>
<proteinExistence type="predicted"/>
<dbReference type="STRING" id="1783.BST44_18815"/>
<accession>A0A1X0KBS1</accession>
<dbReference type="Pfam" id="PF00296">
    <property type="entry name" value="Bac_luciferase"/>
    <property type="match status" value="1"/>
</dbReference>
<dbReference type="SUPFAM" id="SSF51679">
    <property type="entry name" value="Bacterial luciferase-like"/>
    <property type="match status" value="1"/>
</dbReference>
<reference evidence="3 4" key="1">
    <citation type="submission" date="2017-02" db="EMBL/GenBank/DDBJ databases">
        <title>The new phylogeny of genus Mycobacterium.</title>
        <authorList>
            <person name="Tortoli E."/>
            <person name="Trovato A."/>
            <person name="Cirillo D.M."/>
        </authorList>
    </citation>
    <scope>NUCLEOTIDE SEQUENCE [LARGE SCALE GENOMIC DNA]</scope>
    <source>
        <strain evidence="3 4">DSM 43992</strain>
    </source>
</reference>
<dbReference type="RefSeq" id="WP_083178617.1">
    <property type="nucleotide sequence ID" value="NZ_MVIJ01000030.1"/>
</dbReference>
<comment type="caution">
    <text evidence="3">The sequence shown here is derived from an EMBL/GenBank/DDBJ whole genome shotgun (WGS) entry which is preliminary data.</text>
</comment>
<evidence type="ECO:0000259" key="2">
    <source>
        <dbReference type="Pfam" id="PF00296"/>
    </source>
</evidence>
<gene>
    <name evidence="3" type="ORF">BST44_18815</name>
</gene>
<dbReference type="PANTHER" id="PTHR43244:SF1">
    <property type="entry name" value="5,10-METHYLENETETRAHYDROMETHANOPTERIN REDUCTASE"/>
    <property type="match status" value="1"/>
</dbReference>
<dbReference type="InterPro" id="IPR036661">
    <property type="entry name" value="Luciferase-like_sf"/>
</dbReference>
<dbReference type="PANTHER" id="PTHR43244">
    <property type="match status" value="1"/>
</dbReference>
<keyword evidence="1" id="KW-0560">Oxidoreductase</keyword>
<protein>
    <recommendedName>
        <fullName evidence="2">Luciferase-like domain-containing protein</fullName>
    </recommendedName>
</protein>
<evidence type="ECO:0000313" key="3">
    <source>
        <dbReference type="EMBL" id="ORB72582.1"/>
    </source>
</evidence>
<organism evidence="3 4">
    <name type="scientific">Mycobacterium scrofulaceum</name>
    <dbReference type="NCBI Taxonomy" id="1783"/>
    <lineage>
        <taxon>Bacteria</taxon>
        <taxon>Bacillati</taxon>
        <taxon>Actinomycetota</taxon>
        <taxon>Actinomycetes</taxon>
        <taxon>Mycobacteriales</taxon>
        <taxon>Mycobacteriaceae</taxon>
        <taxon>Mycobacterium</taxon>
    </lineage>
</organism>
<keyword evidence="4" id="KW-1185">Reference proteome</keyword>
<dbReference type="InterPro" id="IPR050564">
    <property type="entry name" value="F420-G6PD/mer"/>
</dbReference>
<dbReference type="Proteomes" id="UP000192601">
    <property type="component" value="Unassembled WGS sequence"/>
</dbReference>
<name>A0A1X0KBS1_MYCSC</name>
<sequence>MGTNADARVRATASRTIDWGLSLVRLSLSFTGFGSIFADLPAVLAAEECGLDGIWYAEHICAHDAVVPATVYLRETERLELALMGINPAGRHPGVTAMELASLAEIAPGRVRAAIGTGVPDMVAKLGRSIDRPIASTVALHRALSSALAGVELTGGYPGFGFERYQLNPLAAPPALDIMAVRPKMVETAARYADGVCLSAGSSRAYLSETVRRVEETLAAAGRSRESFRISVVVPAFITEDIDGARTQVASLLSTFDAATTEYLAAGAIPPGVLVAAVASGDPAAALEVFTPDVIDAVAMVCPPDGVGESLAAYAQTGVDEVAIAPFMPPGQVPDLVGLLAENRPTMAAKS</sequence>
<evidence type="ECO:0000313" key="4">
    <source>
        <dbReference type="Proteomes" id="UP000192601"/>
    </source>
</evidence>
<dbReference type="Gene3D" id="3.20.20.30">
    <property type="entry name" value="Luciferase-like domain"/>
    <property type="match status" value="1"/>
</dbReference>
<dbReference type="AlphaFoldDB" id="A0A1X0KBS1"/>